<protein>
    <submittedName>
        <fullName evidence="1">Uncharacterized protein</fullName>
    </submittedName>
</protein>
<dbReference type="Proteomes" id="UP000192578">
    <property type="component" value="Unassembled WGS sequence"/>
</dbReference>
<comment type="caution">
    <text evidence="1">The sequence shown here is derived from an EMBL/GenBank/DDBJ whole genome shotgun (WGS) entry which is preliminary data.</text>
</comment>
<sequence>MTPQQEAKFNKYAEQVARKRAYGLSTGHSGGPQIEMLFPLWALVHDKSKCDFSCDFEPFPIIMDRFRTGPILKSYITTLSGSVTDNEMRDMCLKARMRRVIVSAHDKRATTIAQYCAATILRTAQFVNPFVFVKIDNFRLLIALPLPTVGLTLDIYRLVE</sequence>
<accession>A0A1W0XBC7</accession>
<proteinExistence type="predicted"/>
<evidence type="ECO:0000313" key="2">
    <source>
        <dbReference type="Proteomes" id="UP000192578"/>
    </source>
</evidence>
<organism evidence="1 2">
    <name type="scientific">Hypsibius exemplaris</name>
    <name type="common">Freshwater tardigrade</name>
    <dbReference type="NCBI Taxonomy" id="2072580"/>
    <lineage>
        <taxon>Eukaryota</taxon>
        <taxon>Metazoa</taxon>
        <taxon>Ecdysozoa</taxon>
        <taxon>Tardigrada</taxon>
        <taxon>Eutardigrada</taxon>
        <taxon>Parachela</taxon>
        <taxon>Hypsibioidea</taxon>
        <taxon>Hypsibiidae</taxon>
        <taxon>Hypsibius</taxon>
    </lineage>
</organism>
<keyword evidence="2" id="KW-1185">Reference proteome</keyword>
<gene>
    <name evidence="1" type="ORF">BV898_01406</name>
</gene>
<dbReference type="EMBL" id="MTYJ01000005">
    <property type="protein sequence ID" value="OQV24816.1"/>
    <property type="molecule type" value="Genomic_DNA"/>
</dbReference>
<reference evidence="2" key="1">
    <citation type="submission" date="2017-01" db="EMBL/GenBank/DDBJ databases">
        <title>Comparative genomics of anhydrobiosis in the tardigrade Hypsibius dujardini.</title>
        <authorList>
            <person name="Yoshida Y."/>
            <person name="Koutsovoulos G."/>
            <person name="Laetsch D."/>
            <person name="Stevens L."/>
            <person name="Kumar S."/>
            <person name="Horikawa D."/>
            <person name="Ishino K."/>
            <person name="Komine S."/>
            <person name="Tomita M."/>
            <person name="Blaxter M."/>
            <person name="Arakawa K."/>
        </authorList>
    </citation>
    <scope>NUCLEOTIDE SEQUENCE [LARGE SCALE GENOMIC DNA]</scope>
    <source>
        <strain evidence="2">Z151</strain>
    </source>
</reference>
<evidence type="ECO:0000313" key="1">
    <source>
        <dbReference type="EMBL" id="OQV24816.1"/>
    </source>
</evidence>
<name>A0A1W0XBC7_HYPEX</name>
<dbReference type="AlphaFoldDB" id="A0A1W0XBC7"/>